<evidence type="ECO:0008006" key="4">
    <source>
        <dbReference type="Google" id="ProtNLM"/>
    </source>
</evidence>
<dbReference type="PANTHER" id="PTHR46169:SF29">
    <property type="entry name" value="DNA REPLICATION-RELATED ELEMENT FACTOR, ISOFORM A"/>
    <property type="match status" value="1"/>
</dbReference>
<feature type="compositionally biased region" description="Low complexity" evidence="1">
    <location>
        <begin position="121"/>
        <end position="130"/>
    </location>
</feature>
<dbReference type="GeneID" id="20643144"/>
<sequence>MSNAFQHGSRTLFTSPHIRRPEYWQFIKLVVPPGRTLPPGKTKWSSDDTNEAFCLRCDTTIPFQKSPSVVVRNHMQKKHPQELNDFIAQAGSAGRGPAGSGRAKRLSSEPSMSEDMGSMVASSSSAAPAAKKPRRNQPTARTQSEDRQAMAMDLLVRWICGSLEPLSTVTEGGFIKLITFLSQGTHELPDRTAMCRVVEQKAAEWRFETMEKVKYKVVGHYSLSAELWCTHYDMKYVALLCHHVNDKFETETFPLGVIYVPPPEDGGAKELAKLMEAVFRDWGLPKHSLSLLLTSNDTTIRQLASILEVKRFPDLWAVAHNCLVSWIRPPRVAASNATVPAGGTRTKAAAQLSVASVVQELRWLADGFDHDIRVKKMRAQTIGGDEEELLIRKTNCSTWAEVYDFLSELMLWRPSINRFFASAASSSTCRITEPTAKMWFVAEAYLLLLRTLREVKQITTKDKARTLPFVIHCLMAIKQQLSQENITDLLMLQKGIVDNLSANYDALVPEFLWCSLLDPRYAKMDHVDEDKRVQCKLELTERTVELHRKNTPTPGLMHQLLQEEDAPNEIDTDEMRISVADEVSAYLAEHQQRTTRRYPFLSALARVWLGSVGCSSADIGALRREIPYLVVLDNEEHEHSEDPWNTMINMLYLHVSIRESKRSEQK</sequence>
<organism evidence="2 3">
    <name type="scientific">Phytophthora sojae (strain P6497)</name>
    <name type="common">Soybean stem and root rot agent</name>
    <name type="synonym">Phytophthora megasperma f. sp. glycines</name>
    <dbReference type="NCBI Taxonomy" id="1094619"/>
    <lineage>
        <taxon>Eukaryota</taxon>
        <taxon>Sar</taxon>
        <taxon>Stramenopiles</taxon>
        <taxon>Oomycota</taxon>
        <taxon>Peronosporomycetes</taxon>
        <taxon>Peronosporales</taxon>
        <taxon>Peronosporaceae</taxon>
        <taxon>Phytophthora</taxon>
    </lineage>
</organism>
<evidence type="ECO:0000313" key="2">
    <source>
        <dbReference type="EMBL" id="EGZ28649.1"/>
    </source>
</evidence>
<proteinExistence type="predicted"/>
<dbReference type="SUPFAM" id="SSF140996">
    <property type="entry name" value="Hermes dimerisation domain"/>
    <property type="match status" value="1"/>
</dbReference>
<gene>
    <name evidence="2" type="ORF">PHYSODRAFT_309438</name>
</gene>
<evidence type="ECO:0000256" key="1">
    <source>
        <dbReference type="SAM" id="MobiDB-lite"/>
    </source>
</evidence>
<dbReference type="SUPFAM" id="SSF53098">
    <property type="entry name" value="Ribonuclease H-like"/>
    <property type="match status" value="1"/>
</dbReference>
<dbReference type="KEGG" id="psoj:PHYSODRAFT_309438"/>
<dbReference type="AlphaFoldDB" id="G4YPQ2"/>
<accession>G4YPQ2</accession>
<dbReference type="GO" id="GO:0006357">
    <property type="term" value="P:regulation of transcription by RNA polymerase II"/>
    <property type="evidence" value="ECO:0007669"/>
    <property type="project" value="TreeGrafter"/>
</dbReference>
<dbReference type="InParanoid" id="G4YPQ2"/>
<dbReference type="RefSeq" id="XP_009515924.1">
    <property type="nucleotide sequence ID" value="XM_009517629.1"/>
</dbReference>
<protein>
    <recommendedName>
        <fullName evidence="4">BED-type domain-containing protein</fullName>
    </recommendedName>
</protein>
<reference evidence="2 3" key="1">
    <citation type="journal article" date="2006" name="Science">
        <title>Phytophthora genome sequences uncover evolutionary origins and mechanisms of pathogenesis.</title>
        <authorList>
            <person name="Tyler B.M."/>
            <person name="Tripathy S."/>
            <person name="Zhang X."/>
            <person name="Dehal P."/>
            <person name="Jiang R.H."/>
            <person name="Aerts A."/>
            <person name="Arredondo F.D."/>
            <person name="Baxter L."/>
            <person name="Bensasson D."/>
            <person name="Beynon J.L."/>
            <person name="Chapman J."/>
            <person name="Damasceno C.M."/>
            <person name="Dorrance A.E."/>
            <person name="Dou D."/>
            <person name="Dickerman A.W."/>
            <person name="Dubchak I.L."/>
            <person name="Garbelotto M."/>
            <person name="Gijzen M."/>
            <person name="Gordon S.G."/>
            <person name="Govers F."/>
            <person name="Grunwald N.J."/>
            <person name="Huang W."/>
            <person name="Ivors K.L."/>
            <person name="Jones R.W."/>
            <person name="Kamoun S."/>
            <person name="Krampis K."/>
            <person name="Lamour K.H."/>
            <person name="Lee M.K."/>
            <person name="McDonald W.H."/>
            <person name="Medina M."/>
            <person name="Meijer H.J."/>
            <person name="Nordberg E.K."/>
            <person name="Maclean D.J."/>
            <person name="Ospina-Giraldo M.D."/>
            <person name="Morris P.F."/>
            <person name="Phuntumart V."/>
            <person name="Putnam N.H."/>
            <person name="Rash S."/>
            <person name="Rose J.K."/>
            <person name="Sakihama Y."/>
            <person name="Salamov A.A."/>
            <person name="Savidor A."/>
            <person name="Scheuring C.F."/>
            <person name="Smith B.M."/>
            <person name="Sobral B.W."/>
            <person name="Terry A."/>
            <person name="Torto-Alalibo T.A."/>
            <person name="Win J."/>
            <person name="Xu Z."/>
            <person name="Zhang H."/>
            <person name="Grigoriev I.V."/>
            <person name="Rokhsar D.S."/>
            <person name="Boore J.L."/>
        </authorList>
    </citation>
    <scope>NUCLEOTIDE SEQUENCE [LARGE SCALE GENOMIC DNA]</scope>
    <source>
        <strain evidence="2 3">P6497</strain>
    </source>
</reference>
<dbReference type="OMA" id="EYWQFIK"/>
<dbReference type="InterPro" id="IPR012337">
    <property type="entry name" value="RNaseH-like_sf"/>
</dbReference>
<dbReference type="GO" id="GO:0005634">
    <property type="term" value="C:nucleus"/>
    <property type="evidence" value="ECO:0007669"/>
    <property type="project" value="TreeGrafter"/>
</dbReference>
<dbReference type="EMBL" id="JH159151">
    <property type="protein sequence ID" value="EGZ28649.1"/>
    <property type="molecule type" value="Genomic_DNA"/>
</dbReference>
<keyword evidence="3" id="KW-1185">Reference proteome</keyword>
<dbReference type="Proteomes" id="UP000002640">
    <property type="component" value="Unassembled WGS sequence"/>
</dbReference>
<dbReference type="InterPro" id="IPR052717">
    <property type="entry name" value="Vacuolar_transposase_reg"/>
</dbReference>
<dbReference type="PANTHER" id="PTHR46169">
    <property type="entry name" value="DNA REPLICATION-RELATED ELEMENT FACTOR, ISOFORM A"/>
    <property type="match status" value="1"/>
</dbReference>
<name>G4YPQ2_PHYSP</name>
<feature type="region of interest" description="Disordered" evidence="1">
    <location>
        <begin position="90"/>
        <end position="146"/>
    </location>
</feature>
<evidence type="ECO:0000313" key="3">
    <source>
        <dbReference type="Proteomes" id="UP000002640"/>
    </source>
</evidence>
<dbReference type="SMR" id="G4YPQ2"/>